<dbReference type="Proteomes" id="UP000485562">
    <property type="component" value="Unassembled WGS sequence"/>
</dbReference>
<proteinExistence type="inferred from homology"/>
<dbReference type="InterPro" id="IPR024925">
    <property type="entry name" value="Malonyl_CoA-ACP_transAc"/>
</dbReference>
<evidence type="ECO:0000256" key="5">
    <source>
        <dbReference type="PIRSR" id="PIRSR000446-1"/>
    </source>
</evidence>
<dbReference type="InterPro" id="IPR001227">
    <property type="entry name" value="Ac_transferase_dom_sf"/>
</dbReference>
<dbReference type="InterPro" id="IPR004410">
    <property type="entry name" value="Malonyl_CoA-ACP_transAc_FabD"/>
</dbReference>
<feature type="active site" evidence="5">
    <location>
        <position position="199"/>
    </location>
</feature>
<keyword evidence="1 4" id="KW-0808">Transferase</keyword>
<dbReference type="PANTHER" id="PTHR42681:SF1">
    <property type="entry name" value="MALONYL-COA-ACYL CARRIER PROTEIN TRANSACYLASE, MITOCHONDRIAL"/>
    <property type="match status" value="1"/>
</dbReference>
<evidence type="ECO:0000256" key="1">
    <source>
        <dbReference type="ARBA" id="ARBA00022679"/>
    </source>
</evidence>
<dbReference type="PIRSF" id="PIRSF000446">
    <property type="entry name" value="Mct"/>
    <property type="match status" value="1"/>
</dbReference>
<dbReference type="InterPro" id="IPR016036">
    <property type="entry name" value="Malonyl_transacylase_ACP-bd"/>
</dbReference>
<evidence type="ECO:0000256" key="4">
    <source>
        <dbReference type="PIRNR" id="PIRNR000446"/>
    </source>
</evidence>
<evidence type="ECO:0000313" key="7">
    <source>
        <dbReference type="EMBL" id="OQB71812.1"/>
    </source>
</evidence>
<dbReference type="AlphaFoldDB" id="A0A1V6C4F9"/>
<feature type="domain" description="Malonyl-CoA:ACP transacylase (MAT)" evidence="6">
    <location>
        <begin position="9"/>
        <end position="304"/>
    </location>
</feature>
<reference evidence="7" key="1">
    <citation type="submission" date="2017-02" db="EMBL/GenBank/DDBJ databases">
        <title>Delving into the versatile metabolic prowess of the omnipresent phylum Bacteroidetes.</title>
        <authorList>
            <person name="Nobu M.K."/>
            <person name="Mei R."/>
            <person name="Narihiro T."/>
            <person name="Kuroda K."/>
            <person name="Liu W.-T."/>
        </authorList>
    </citation>
    <scope>NUCLEOTIDE SEQUENCE</scope>
    <source>
        <strain evidence="7">ADurb.Bin131</strain>
    </source>
</reference>
<dbReference type="NCBIfam" id="TIGR00128">
    <property type="entry name" value="fabD"/>
    <property type="match status" value="1"/>
</dbReference>
<name>A0A1V6C4F9_UNCT6</name>
<accession>A0A1V6C4F9</accession>
<comment type="similarity">
    <text evidence="4">Belongs to the fabD family.</text>
</comment>
<organism evidence="7">
    <name type="scientific">candidate division TA06 bacterium ADurb.Bin131</name>
    <dbReference type="NCBI Taxonomy" id="1852827"/>
    <lineage>
        <taxon>Bacteria</taxon>
        <taxon>Bacteria division TA06</taxon>
    </lineage>
</organism>
<dbReference type="GO" id="GO:0004314">
    <property type="term" value="F:[acyl-carrier-protein] S-malonyltransferase activity"/>
    <property type="evidence" value="ECO:0007669"/>
    <property type="project" value="UniProtKB-EC"/>
</dbReference>
<evidence type="ECO:0000256" key="3">
    <source>
        <dbReference type="ARBA" id="ARBA00048462"/>
    </source>
</evidence>
<dbReference type="InterPro" id="IPR016035">
    <property type="entry name" value="Acyl_Trfase/lysoPLipase"/>
</dbReference>
<dbReference type="SUPFAM" id="SSF52151">
    <property type="entry name" value="FabD/lysophospholipase-like"/>
    <property type="match status" value="1"/>
</dbReference>
<dbReference type="Pfam" id="PF00698">
    <property type="entry name" value="Acyl_transf_1"/>
    <property type="match status" value="1"/>
</dbReference>
<evidence type="ECO:0000256" key="2">
    <source>
        <dbReference type="ARBA" id="ARBA00023315"/>
    </source>
</evidence>
<protein>
    <recommendedName>
        <fullName evidence="4">Malonyl CoA-acyl carrier protein transacylase</fullName>
        <ecNumber evidence="4">2.3.1.39</ecNumber>
    </recommendedName>
</protein>
<dbReference type="GO" id="GO:0005829">
    <property type="term" value="C:cytosol"/>
    <property type="evidence" value="ECO:0007669"/>
    <property type="project" value="TreeGrafter"/>
</dbReference>
<dbReference type="PANTHER" id="PTHR42681">
    <property type="entry name" value="MALONYL-COA-ACYL CARRIER PROTEIN TRANSACYLASE, MITOCHONDRIAL"/>
    <property type="match status" value="1"/>
</dbReference>
<keyword evidence="2 4" id="KW-0012">Acyltransferase</keyword>
<comment type="caution">
    <text evidence="7">The sequence shown here is derived from an EMBL/GenBank/DDBJ whole genome shotgun (WGS) entry which is preliminary data.</text>
</comment>
<dbReference type="SUPFAM" id="SSF55048">
    <property type="entry name" value="Probable ACP-binding domain of malonyl-CoA ACP transacylase"/>
    <property type="match status" value="1"/>
</dbReference>
<evidence type="ECO:0000259" key="6">
    <source>
        <dbReference type="SMART" id="SM00827"/>
    </source>
</evidence>
<dbReference type="Gene3D" id="3.40.366.10">
    <property type="entry name" value="Malonyl-Coenzyme A Acyl Carrier Protein, domain 2"/>
    <property type="match status" value="1"/>
</dbReference>
<dbReference type="SMART" id="SM00827">
    <property type="entry name" value="PKS_AT"/>
    <property type="match status" value="1"/>
</dbReference>
<comment type="catalytic activity">
    <reaction evidence="3 4">
        <text>holo-[ACP] + malonyl-CoA = malonyl-[ACP] + CoA</text>
        <dbReference type="Rhea" id="RHEA:41792"/>
        <dbReference type="Rhea" id="RHEA-COMP:9623"/>
        <dbReference type="Rhea" id="RHEA-COMP:9685"/>
        <dbReference type="ChEBI" id="CHEBI:57287"/>
        <dbReference type="ChEBI" id="CHEBI:57384"/>
        <dbReference type="ChEBI" id="CHEBI:64479"/>
        <dbReference type="ChEBI" id="CHEBI:78449"/>
        <dbReference type="EC" id="2.3.1.39"/>
    </reaction>
</comment>
<dbReference type="EC" id="2.3.1.39" evidence="4"/>
<dbReference type="GO" id="GO:0006633">
    <property type="term" value="P:fatty acid biosynthetic process"/>
    <property type="evidence" value="ECO:0007669"/>
    <property type="project" value="TreeGrafter"/>
</dbReference>
<dbReference type="Gene3D" id="3.30.70.250">
    <property type="entry name" value="Malonyl-CoA ACP transacylase, ACP-binding"/>
    <property type="match status" value="1"/>
</dbReference>
<gene>
    <name evidence="7" type="primary">fenF</name>
    <name evidence="7" type="ORF">BWX89_01736</name>
</gene>
<sequence length="309" mass="34185">MTDKKIGVVFPGQGSQYVGMCKDLYNNFEIVREIFDIGSRICGFDISSACFDGPIERLTDTQVCQVCIFTVSFACLKVIQGEITFSPVFAAGHSLGEYTAFVSADALTLTDAFDLISKRAVFMKDATIENPGGMIAVIGKTLQEVQDIISNFNDVYISNINAPGQIVVGGSDKGIQFFTNWCSEKHIKAIPLNVSGAFHTPLMQPAASRLSDEIDKINIRECRFPVYVNYNGRPVAHPQEIKDALKKQITHPVQWVKIIESVSPNVDLIIECGPKKVLSGLIKKIKPQIQVYNIEDMPTLNKTIEFIKL</sequence>
<dbReference type="EMBL" id="MWDQ01000150">
    <property type="protein sequence ID" value="OQB71812.1"/>
    <property type="molecule type" value="Genomic_DNA"/>
</dbReference>
<feature type="active site" evidence="5">
    <location>
        <position position="94"/>
    </location>
</feature>
<dbReference type="InterPro" id="IPR050858">
    <property type="entry name" value="Mal-CoA-ACP_Trans/PKS_FabD"/>
</dbReference>
<dbReference type="InterPro" id="IPR014043">
    <property type="entry name" value="Acyl_transferase_dom"/>
</dbReference>